<dbReference type="GO" id="GO:0016020">
    <property type="term" value="C:membrane"/>
    <property type="evidence" value="ECO:0007669"/>
    <property type="project" value="UniProtKB-SubCell"/>
</dbReference>
<reference evidence="10" key="1">
    <citation type="submission" date="2022-08" db="EMBL/GenBank/DDBJ databases">
        <title>Genome sequencing of akame (Lates japonicus).</title>
        <authorList>
            <person name="Hashiguchi Y."/>
            <person name="Takahashi H."/>
        </authorList>
    </citation>
    <scope>NUCLEOTIDE SEQUENCE</scope>
    <source>
        <strain evidence="10">Kochi</strain>
    </source>
</reference>
<dbReference type="Pfam" id="PF02466">
    <property type="entry name" value="Tim17"/>
    <property type="match status" value="1"/>
</dbReference>
<keyword evidence="4 9" id="KW-1133">Transmembrane helix</keyword>
<evidence type="ECO:0000313" key="11">
    <source>
        <dbReference type="Proteomes" id="UP001279410"/>
    </source>
</evidence>
<evidence type="ECO:0000256" key="6">
    <source>
        <dbReference type="ARBA" id="ARBA00037236"/>
    </source>
</evidence>
<dbReference type="GO" id="GO:0032981">
    <property type="term" value="P:mitochondrial respiratory chain complex I assembly"/>
    <property type="evidence" value="ECO:0007669"/>
    <property type="project" value="InterPro"/>
</dbReference>
<accession>A0AAD3M7Y3</accession>
<evidence type="ECO:0000256" key="9">
    <source>
        <dbReference type="SAM" id="Phobius"/>
    </source>
</evidence>
<keyword evidence="3 9" id="KW-0812">Transmembrane</keyword>
<gene>
    <name evidence="10" type="ORF">AKAME5_002739600</name>
</gene>
<evidence type="ECO:0000256" key="2">
    <source>
        <dbReference type="ARBA" id="ARBA00008444"/>
    </source>
</evidence>
<evidence type="ECO:0000256" key="8">
    <source>
        <dbReference type="ARBA" id="ARBA00041344"/>
    </source>
</evidence>
<organism evidence="10 11">
    <name type="scientific">Lates japonicus</name>
    <name type="common">Japanese lates</name>
    <dbReference type="NCBI Taxonomy" id="270547"/>
    <lineage>
        <taxon>Eukaryota</taxon>
        <taxon>Metazoa</taxon>
        <taxon>Chordata</taxon>
        <taxon>Craniata</taxon>
        <taxon>Vertebrata</taxon>
        <taxon>Euteleostomi</taxon>
        <taxon>Actinopterygii</taxon>
        <taxon>Neopterygii</taxon>
        <taxon>Teleostei</taxon>
        <taxon>Neoteleostei</taxon>
        <taxon>Acanthomorphata</taxon>
        <taxon>Carangaria</taxon>
        <taxon>Carangaria incertae sedis</taxon>
        <taxon>Centropomidae</taxon>
        <taxon>Lates</taxon>
    </lineage>
</organism>
<evidence type="ECO:0000256" key="4">
    <source>
        <dbReference type="ARBA" id="ARBA00022989"/>
    </source>
</evidence>
<feature type="transmembrane region" description="Helical" evidence="9">
    <location>
        <begin position="213"/>
        <end position="234"/>
    </location>
</feature>
<evidence type="ECO:0000256" key="1">
    <source>
        <dbReference type="ARBA" id="ARBA00004141"/>
    </source>
</evidence>
<evidence type="ECO:0000313" key="10">
    <source>
        <dbReference type="EMBL" id="GLD49132.1"/>
    </source>
</evidence>
<evidence type="ECO:0000256" key="5">
    <source>
        <dbReference type="ARBA" id="ARBA00023136"/>
    </source>
</evidence>
<name>A0AAD3M7Y3_LATJO</name>
<proteinExistence type="inferred from homology"/>
<dbReference type="PANTHER" id="PTHR13002:SF1">
    <property type="entry name" value="COMPLEX I ASSEMBLY FACTOR TIMMDC1, MITOCHONDRIAL"/>
    <property type="match status" value="1"/>
</dbReference>
<dbReference type="AlphaFoldDB" id="A0AAD3M7Y3"/>
<evidence type="ECO:0000256" key="3">
    <source>
        <dbReference type="ARBA" id="ARBA00022692"/>
    </source>
</evidence>
<dbReference type="Proteomes" id="UP001279410">
    <property type="component" value="Unassembled WGS sequence"/>
</dbReference>
<comment type="similarity">
    <text evidence="2">Belongs to the Tim17/Tim22/Tim23 family.</text>
</comment>
<keyword evidence="5 9" id="KW-0472">Membrane</keyword>
<keyword evidence="11" id="KW-1185">Reference proteome</keyword>
<dbReference type="InterPro" id="IPR055299">
    <property type="entry name" value="TIMMDC1"/>
</dbReference>
<comment type="subcellular location">
    <subcellularLocation>
        <location evidence="1">Membrane</location>
        <topology evidence="1">Multi-pass membrane protein</topology>
    </subcellularLocation>
</comment>
<dbReference type="GO" id="GO:0005739">
    <property type="term" value="C:mitochondrion"/>
    <property type="evidence" value="ECO:0007669"/>
    <property type="project" value="TreeGrafter"/>
</dbReference>
<comment type="function">
    <text evidence="6">Chaperone protein involved in the assembly of the mitochondrial NADH:ubiquinone oxidoreductase complex (complex I). Participates in constructing the membrane arm of complex I.</text>
</comment>
<dbReference type="PANTHER" id="PTHR13002">
    <property type="entry name" value="C3ORF1 PROTEIN-RELATED"/>
    <property type="match status" value="1"/>
</dbReference>
<protein>
    <recommendedName>
        <fullName evidence="7">Complex I assembly factor TIMMDC1, mitochondrial</fullName>
    </recommendedName>
    <alternativeName>
        <fullName evidence="8">Translocase of inner mitochondrial membrane domain-containing protein 1</fullName>
    </alternativeName>
</protein>
<feature type="transmembrane region" description="Helical" evidence="9">
    <location>
        <begin position="240"/>
        <end position="261"/>
    </location>
</feature>
<comment type="caution">
    <text evidence="10">The sequence shown here is derived from an EMBL/GenBank/DDBJ whole genome shotgun (WGS) entry which is preliminary data.</text>
</comment>
<sequence>MRIIFLSRSAHNAAIRGFVRYGWRWSWRVAAFVTLFNSVSTGLSVYRDKHTISHYVAAGAVTGGLFRLNLGLRGLVAGTIIGAVLRTPTGALIISMQSLAGESVRDRRRRERREIYELKLAEWTARLQLTDELIGDLNVSCQPEETSKDLQRIQELLSLPQNEGAAQDSGASDSSCLTAGSLLDTEGLHTTVETNRKEISQVLNSSYLRGLNMASFFASSKIIVFVTFTVYTLLGNTITASSVFVTVSLYGTIKLTVTLFFPLAVEKLSETVVSVQRIKVPPAGELRRKKALFLPLEERTQLHHHQDLTCYWDKVNILL</sequence>
<evidence type="ECO:0000256" key="7">
    <source>
        <dbReference type="ARBA" id="ARBA00040778"/>
    </source>
</evidence>
<dbReference type="EMBL" id="BRZM01003534">
    <property type="protein sequence ID" value="GLD49132.1"/>
    <property type="molecule type" value="Genomic_DNA"/>
</dbReference>